<dbReference type="STRING" id="1081104.A0A162I6H5"/>
<dbReference type="PANTHER" id="PTHR43586">
    <property type="entry name" value="CYSTEINE DESULFURASE"/>
    <property type="match status" value="1"/>
</dbReference>
<sequence>MEESTPATNGYHQNGVSQDEAPRCTLCAKEAPRDVLDMEEVRSHFPILKQGTTVPFNNAAGTVVLKEAVEAASKLMYDMPIDHGDGDPRSNAAQAEYASVINQCAGFINADPSEIVFGQSTTALLRLLGQSLRSYLQPDSEMVCSTLCHEASASAWIHLARSLGITIRWWTPALEDEDSPCLTPDSLRPLLTPKTRLVTCNHVSNVVGTIHPIRELADLVHTIPGCLLAVDGVAWTPHRPVDVQALDADFYCFSWYKVFGPHLAQLYAARGAQQRCLSSINHFWFDPATLDGKMHLGAACYELEVMCAPITRYLGALGWDAIVAQETLLTRVFLEYLLARPGVYRVFGRRTPDPERRVSIVIFEVRGRQSSEVVMQVHVRDRFRITWGDCWAPRPTFDNLRPSSDGIIRVSFVHYNSVSEVRELCEELERITCPLKKEAEANGHNGEEEAAQANEHGGQEAAVQANGHGGQEALSSSTI</sequence>
<feature type="domain" description="Aminotransferase class V" evidence="2">
    <location>
        <begin position="57"/>
        <end position="424"/>
    </location>
</feature>
<dbReference type="Proteomes" id="UP000076744">
    <property type="component" value="Unassembled WGS sequence"/>
</dbReference>
<dbReference type="InterPro" id="IPR000192">
    <property type="entry name" value="Aminotrans_V_dom"/>
</dbReference>
<dbReference type="GeneID" id="30025515"/>
<protein>
    <submittedName>
        <fullName evidence="3">Pyridoxal phosphate-dependent transferase, major domain protein</fullName>
    </submittedName>
</protein>
<gene>
    <name evidence="3" type="ORF">ISF_09223</name>
</gene>
<organism evidence="3 4">
    <name type="scientific">Cordyceps fumosorosea (strain ARSEF 2679)</name>
    <name type="common">Isaria fumosorosea</name>
    <dbReference type="NCBI Taxonomy" id="1081104"/>
    <lineage>
        <taxon>Eukaryota</taxon>
        <taxon>Fungi</taxon>
        <taxon>Dikarya</taxon>
        <taxon>Ascomycota</taxon>
        <taxon>Pezizomycotina</taxon>
        <taxon>Sordariomycetes</taxon>
        <taxon>Hypocreomycetidae</taxon>
        <taxon>Hypocreales</taxon>
        <taxon>Cordycipitaceae</taxon>
        <taxon>Cordyceps</taxon>
    </lineage>
</organism>
<evidence type="ECO:0000259" key="2">
    <source>
        <dbReference type="Pfam" id="PF00266"/>
    </source>
</evidence>
<comment type="caution">
    <text evidence="3">The sequence shown here is derived from an EMBL/GenBank/DDBJ whole genome shotgun (WGS) entry which is preliminary data.</text>
</comment>
<dbReference type="InterPro" id="IPR015421">
    <property type="entry name" value="PyrdxlP-dep_Trfase_major"/>
</dbReference>
<dbReference type="PANTHER" id="PTHR43586:SF21">
    <property type="entry name" value="PYRIDOXAL PHOSPHATE (PLP)-DEPENDENT ASPARTATE AMINOTRANSFERASE SUPERFAMILY"/>
    <property type="match status" value="1"/>
</dbReference>
<dbReference type="SUPFAM" id="SSF53383">
    <property type="entry name" value="PLP-dependent transferases"/>
    <property type="match status" value="1"/>
</dbReference>
<dbReference type="Gene3D" id="3.90.1150.10">
    <property type="entry name" value="Aspartate Aminotransferase, domain 1"/>
    <property type="match status" value="1"/>
</dbReference>
<dbReference type="OrthoDB" id="420046at2759"/>
<dbReference type="AlphaFoldDB" id="A0A162I6H5"/>
<dbReference type="GO" id="GO:0016740">
    <property type="term" value="F:transferase activity"/>
    <property type="evidence" value="ECO:0007669"/>
    <property type="project" value="UniProtKB-KW"/>
</dbReference>
<reference evidence="3 4" key="1">
    <citation type="journal article" date="2016" name="Genome Biol. Evol.">
        <title>Divergent and convergent evolution of fungal pathogenicity.</title>
        <authorList>
            <person name="Shang Y."/>
            <person name="Xiao G."/>
            <person name="Zheng P."/>
            <person name="Cen K."/>
            <person name="Zhan S."/>
            <person name="Wang C."/>
        </authorList>
    </citation>
    <scope>NUCLEOTIDE SEQUENCE [LARGE SCALE GENOMIC DNA]</scope>
    <source>
        <strain evidence="3 4">ARSEF 2679</strain>
    </source>
</reference>
<dbReference type="InterPro" id="IPR015422">
    <property type="entry name" value="PyrdxlP-dep_Trfase_small"/>
</dbReference>
<keyword evidence="4" id="KW-1185">Reference proteome</keyword>
<proteinExistence type="predicted"/>
<keyword evidence="3" id="KW-0808">Transferase</keyword>
<dbReference type="Gene3D" id="3.40.640.10">
    <property type="entry name" value="Type I PLP-dependent aspartate aminotransferase-like (Major domain)"/>
    <property type="match status" value="1"/>
</dbReference>
<dbReference type="EMBL" id="AZHB01000043">
    <property type="protein sequence ID" value="OAA52945.1"/>
    <property type="molecule type" value="Genomic_DNA"/>
</dbReference>
<dbReference type="Pfam" id="PF00266">
    <property type="entry name" value="Aminotran_5"/>
    <property type="match status" value="1"/>
</dbReference>
<evidence type="ECO:0000313" key="4">
    <source>
        <dbReference type="Proteomes" id="UP000076744"/>
    </source>
</evidence>
<dbReference type="InterPro" id="IPR015424">
    <property type="entry name" value="PyrdxlP-dep_Trfase"/>
</dbReference>
<accession>A0A162I6H5</accession>
<evidence type="ECO:0000256" key="1">
    <source>
        <dbReference type="SAM" id="MobiDB-lite"/>
    </source>
</evidence>
<dbReference type="RefSeq" id="XP_018700034.1">
    <property type="nucleotide sequence ID" value="XM_018852826.1"/>
</dbReference>
<name>A0A162I6H5_CORFA</name>
<feature type="region of interest" description="Disordered" evidence="1">
    <location>
        <begin position="442"/>
        <end position="479"/>
    </location>
</feature>
<feature type="compositionally biased region" description="Low complexity" evidence="1">
    <location>
        <begin position="451"/>
        <end position="462"/>
    </location>
</feature>
<evidence type="ECO:0000313" key="3">
    <source>
        <dbReference type="EMBL" id="OAA52945.1"/>
    </source>
</evidence>